<dbReference type="OMA" id="YINIEMS"/>
<reference evidence="3" key="2">
    <citation type="journal article" date="2013" name="PLoS Genet.">
        <title>Comparative genome structure, secondary metabolite, and effector coding capacity across Cochliobolus pathogens.</title>
        <authorList>
            <person name="Condon B.J."/>
            <person name="Leng Y."/>
            <person name="Wu D."/>
            <person name="Bushley K.E."/>
            <person name="Ohm R.A."/>
            <person name="Otillar R."/>
            <person name="Martin J."/>
            <person name="Schackwitz W."/>
            <person name="Grimwood J."/>
            <person name="MohdZainudin N."/>
            <person name="Xue C."/>
            <person name="Wang R."/>
            <person name="Manning V.A."/>
            <person name="Dhillon B."/>
            <person name="Tu Z.J."/>
            <person name="Steffenson B.J."/>
            <person name="Salamov A."/>
            <person name="Sun H."/>
            <person name="Lowry S."/>
            <person name="LaButti K."/>
            <person name="Han J."/>
            <person name="Copeland A."/>
            <person name="Lindquist E."/>
            <person name="Barry K."/>
            <person name="Schmutz J."/>
            <person name="Baker S.E."/>
            <person name="Ciuffetti L.M."/>
            <person name="Grigoriev I.V."/>
            <person name="Zhong S."/>
            <person name="Turgeon B.G."/>
        </authorList>
    </citation>
    <scope>NUCLEOTIDE SEQUENCE [LARGE SCALE GENOMIC DNA]</scope>
    <source>
        <strain evidence="3">C5 / ATCC 48332 / race O</strain>
    </source>
</reference>
<dbReference type="EMBL" id="KB445585">
    <property type="protein sequence ID" value="EMD86162.1"/>
    <property type="molecule type" value="Genomic_DNA"/>
</dbReference>
<dbReference type="Proteomes" id="UP000016936">
    <property type="component" value="Unassembled WGS sequence"/>
</dbReference>
<sequence length="167" mass="18258">MDTPLSNRSMSTITTVALSRTQSYTYPLTQVSNGATTSSSPPTSLPSNSFLSTKLTRRSRAKQHKHFNSLHINIEMSDLTLTRPDNQALPNSTDVGYDGDDEDNGADMEIIRQDSEEKWKGNRSRSGSASVSGSTSTSVMGGVKRTVVKMGVSMRNGFRGLVRKFTF</sequence>
<reference evidence="2 3" key="1">
    <citation type="journal article" date="2012" name="PLoS Pathog.">
        <title>Diverse lifestyles and strategies of plant pathogenesis encoded in the genomes of eighteen Dothideomycetes fungi.</title>
        <authorList>
            <person name="Ohm R.A."/>
            <person name="Feau N."/>
            <person name="Henrissat B."/>
            <person name="Schoch C.L."/>
            <person name="Horwitz B.A."/>
            <person name="Barry K.W."/>
            <person name="Condon B.J."/>
            <person name="Copeland A.C."/>
            <person name="Dhillon B."/>
            <person name="Glaser F."/>
            <person name="Hesse C.N."/>
            <person name="Kosti I."/>
            <person name="LaButti K."/>
            <person name="Lindquist E.A."/>
            <person name="Lucas S."/>
            <person name="Salamov A.A."/>
            <person name="Bradshaw R.E."/>
            <person name="Ciuffetti L."/>
            <person name="Hamelin R.C."/>
            <person name="Kema G.H.J."/>
            <person name="Lawrence C."/>
            <person name="Scott J.A."/>
            <person name="Spatafora J.W."/>
            <person name="Turgeon B.G."/>
            <person name="de Wit P.J.G.M."/>
            <person name="Zhong S."/>
            <person name="Goodwin S.B."/>
            <person name="Grigoriev I.V."/>
        </authorList>
    </citation>
    <scope>NUCLEOTIDE SEQUENCE [LARGE SCALE GENOMIC DNA]</scope>
    <source>
        <strain evidence="3">C5 / ATCC 48332 / race O</strain>
    </source>
</reference>
<proteinExistence type="predicted"/>
<feature type="compositionally biased region" description="Basic residues" evidence="1">
    <location>
        <begin position="55"/>
        <end position="68"/>
    </location>
</feature>
<feature type="compositionally biased region" description="Basic and acidic residues" evidence="1">
    <location>
        <begin position="109"/>
        <end position="120"/>
    </location>
</feature>
<organism evidence="2 3">
    <name type="scientific">Cochliobolus heterostrophus (strain C5 / ATCC 48332 / race O)</name>
    <name type="common">Southern corn leaf blight fungus</name>
    <name type="synonym">Bipolaris maydis</name>
    <dbReference type="NCBI Taxonomy" id="701091"/>
    <lineage>
        <taxon>Eukaryota</taxon>
        <taxon>Fungi</taxon>
        <taxon>Dikarya</taxon>
        <taxon>Ascomycota</taxon>
        <taxon>Pezizomycotina</taxon>
        <taxon>Dothideomycetes</taxon>
        <taxon>Pleosporomycetidae</taxon>
        <taxon>Pleosporales</taxon>
        <taxon>Pleosporineae</taxon>
        <taxon>Pleosporaceae</taxon>
        <taxon>Bipolaris</taxon>
    </lineage>
</organism>
<accession>M2UE42</accession>
<feature type="region of interest" description="Disordered" evidence="1">
    <location>
        <begin position="30"/>
        <end position="68"/>
    </location>
</feature>
<gene>
    <name evidence="2" type="ORF">COCHEDRAFT_21623</name>
</gene>
<keyword evidence="3" id="KW-1185">Reference proteome</keyword>
<feature type="compositionally biased region" description="Polar residues" evidence="1">
    <location>
        <begin position="81"/>
        <end position="94"/>
    </location>
</feature>
<dbReference type="OrthoDB" id="3694947at2759"/>
<evidence type="ECO:0000256" key="1">
    <source>
        <dbReference type="SAM" id="MobiDB-lite"/>
    </source>
</evidence>
<dbReference type="AlphaFoldDB" id="M2UE42"/>
<evidence type="ECO:0000313" key="3">
    <source>
        <dbReference type="Proteomes" id="UP000016936"/>
    </source>
</evidence>
<name>M2UE42_COCH5</name>
<protein>
    <submittedName>
        <fullName evidence="2">Uncharacterized protein</fullName>
    </submittedName>
</protein>
<evidence type="ECO:0000313" key="2">
    <source>
        <dbReference type="EMBL" id="EMD86162.1"/>
    </source>
</evidence>
<feature type="compositionally biased region" description="Low complexity" evidence="1">
    <location>
        <begin position="124"/>
        <end position="139"/>
    </location>
</feature>
<feature type="region of interest" description="Disordered" evidence="1">
    <location>
        <begin position="81"/>
        <end position="139"/>
    </location>
</feature>
<feature type="compositionally biased region" description="Acidic residues" evidence="1">
    <location>
        <begin position="97"/>
        <end position="106"/>
    </location>
</feature>
<feature type="compositionally biased region" description="Low complexity" evidence="1">
    <location>
        <begin position="36"/>
        <end position="53"/>
    </location>
</feature>
<dbReference type="HOGENOM" id="CLU_1660594_0_0_1"/>